<reference evidence="8 9" key="1">
    <citation type="journal article" date="2022" name="Nat. Ecol. Evol.">
        <title>A masculinizing supergene underlies an exaggerated male reproductive morph in a spider.</title>
        <authorList>
            <person name="Hendrickx F."/>
            <person name="De Corte Z."/>
            <person name="Sonet G."/>
            <person name="Van Belleghem S.M."/>
            <person name="Kostlbacher S."/>
            <person name="Vangestel C."/>
        </authorList>
    </citation>
    <scope>NUCLEOTIDE SEQUENCE [LARGE SCALE GENOMIC DNA]</scope>
    <source>
        <strain evidence="8">W744_W776</strain>
    </source>
</reference>
<dbReference type="PANTHER" id="PTHR10265:SF45">
    <property type="entry name" value="DACAPO"/>
    <property type="match status" value="1"/>
</dbReference>
<dbReference type="InterPro" id="IPR044898">
    <property type="entry name" value="CDI_dom_sf"/>
</dbReference>
<evidence type="ECO:0000256" key="1">
    <source>
        <dbReference type="ARBA" id="ARBA00004123"/>
    </source>
</evidence>
<dbReference type="GO" id="GO:0005634">
    <property type="term" value="C:nucleus"/>
    <property type="evidence" value="ECO:0007669"/>
    <property type="project" value="UniProtKB-SubCell"/>
</dbReference>
<organism evidence="8 9">
    <name type="scientific">Oedothorax gibbosus</name>
    <dbReference type="NCBI Taxonomy" id="931172"/>
    <lineage>
        <taxon>Eukaryota</taxon>
        <taxon>Metazoa</taxon>
        <taxon>Ecdysozoa</taxon>
        <taxon>Arthropoda</taxon>
        <taxon>Chelicerata</taxon>
        <taxon>Arachnida</taxon>
        <taxon>Araneae</taxon>
        <taxon>Araneomorphae</taxon>
        <taxon>Entelegynae</taxon>
        <taxon>Araneoidea</taxon>
        <taxon>Linyphiidae</taxon>
        <taxon>Erigoninae</taxon>
        <taxon>Oedothorax</taxon>
    </lineage>
</organism>
<dbReference type="AlphaFoldDB" id="A0AAV6VLW6"/>
<feature type="compositionally biased region" description="Basic and acidic residues" evidence="6">
    <location>
        <begin position="8"/>
        <end position="19"/>
    </location>
</feature>
<evidence type="ECO:0000256" key="3">
    <source>
        <dbReference type="ARBA" id="ARBA00023013"/>
    </source>
</evidence>
<dbReference type="Proteomes" id="UP000827092">
    <property type="component" value="Unassembled WGS sequence"/>
</dbReference>
<dbReference type="GO" id="GO:0051726">
    <property type="term" value="P:regulation of cell cycle"/>
    <property type="evidence" value="ECO:0007669"/>
    <property type="project" value="InterPro"/>
</dbReference>
<keyword evidence="3" id="KW-0649">Protein kinase inhibitor</keyword>
<comment type="similarity">
    <text evidence="2">Belongs to the CDI family.</text>
</comment>
<keyword evidence="9" id="KW-1185">Reference proteome</keyword>
<accession>A0AAV6VLW6</accession>
<evidence type="ECO:0000256" key="4">
    <source>
        <dbReference type="ARBA" id="ARBA00023242"/>
    </source>
</evidence>
<feature type="region of interest" description="Disordered" evidence="6">
    <location>
        <begin position="68"/>
        <end position="138"/>
    </location>
</feature>
<keyword evidence="4" id="KW-0539">Nucleus</keyword>
<dbReference type="Gene3D" id="4.10.365.10">
    <property type="entry name" value="p27"/>
    <property type="match status" value="1"/>
</dbReference>
<evidence type="ECO:0000256" key="5">
    <source>
        <dbReference type="ARBA" id="ARBA00023306"/>
    </source>
</evidence>
<feature type="domain" description="Cyclin-dependent kinase inhibitor" evidence="7">
    <location>
        <begin position="43"/>
        <end position="73"/>
    </location>
</feature>
<evidence type="ECO:0000259" key="7">
    <source>
        <dbReference type="Pfam" id="PF02234"/>
    </source>
</evidence>
<evidence type="ECO:0000256" key="6">
    <source>
        <dbReference type="SAM" id="MobiDB-lite"/>
    </source>
</evidence>
<evidence type="ECO:0000256" key="2">
    <source>
        <dbReference type="ARBA" id="ARBA00006726"/>
    </source>
</evidence>
<evidence type="ECO:0000313" key="9">
    <source>
        <dbReference type="Proteomes" id="UP000827092"/>
    </source>
</evidence>
<comment type="caution">
    <text evidence="8">The sequence shown here is derived from an EMBL/GenBank/DDBJ whole genome shotgun (WGS) entry which is preliminary data.</text>
</comment>
<dbReference type="Pfam" id="PF02234">
    <property type="entry name" value="CDI"/>
    <property type="match status" value="1"/>
</dbReference>
<dbReference type="GO" id="GO:0004861">
    <property type="term" value="F:cyclin-dependent protein serine/threonine kinase inhibitor activity"/>
    <property type="evidence" value="ECO:0007669"/>
    <property type="project" value="InterPro"/>
</dbReference>
<protein>
    <recommendedName>
        <fullName evidence="7">Cyclin-dependent kinase inhibitor domain-containing protein</fullName>
    </recommendedName>
</protein>
<gene>
    <name evidence="8" type="ORF">JTE90_027618</name>
</gene>
<evidence type="ECO:0000313" key="8">
    <source>
        <dbReference type="EMBL" id="KAG8196914.1"/>
    </source>
</evidence>
<keyword evidence="5" id="KW-0131">Cell cycle</keyword>
<sequence>MNRNRNYHPADDTDKKDVRMVQSSTCRRLFLGSPDVPAIPAELSKEARDEQRLRWNFDFMTETPLPGRYQWERAVPPTNNGAMEERKRSRSPTETQCPRPEKRLVDQRSPPLNDILEPAPVRRQPNEAPASTYGVDCT</sequence>
<proteinExistence type="inferred from homology"/>
<dbReference type="InterPro" id="IPR003175">
    <property type="entry name" value="CDI_dom"/>
</dbReference>
<dbReference type="PANTHER" id="PTHR10265">
    <property type="entry name" value="CYCLIN-DEPENDENT KINASE INHIBITOR 1"/>
    <property type="match status" value="1"/>
</dbReference>
<feature type="region of interest" description="Disordered" evidence="6">
    <location>
        <begin position="1"/>
        <end position="20"/>
    </location>
</feature>
<comment type="subcellular location">
    <subcellularLocation>
        <location evidence="1">Nucleus</location>
    </subcellularLocation>
</comment>
<name>A0AAV6VLW6_9ARAC</name>
<dbReference type="EMBL" id="JAFNEN010000063">
    <property type="protein sequence ID" value="KAG8196914.1"/>
    <property type="molecule type" value="Genomic_DNA"/>
</dbReference>